<evidence type="ECO:0000313" key="3">
    <source>
        <dbReference type="EMBL" id="ALE91223.1"/>
    </source>
</evidence>
<sequence>MHIPSVPLRPSLDEPETSEGRWVLLVTELKGRLPAMQKLFVERVQAIAGYSGDSFAVEELENSAVVSIGLILNSMAGEEHYPRMVEFATGLGARRARQGVAAEALMSAVRLDFPIIWSTLLRLSTPADASLMASRAEDVWRVVDDYASAIHSSYLSTRVAMAQQEAGVKQEFISALFSAQGRHVETRERFARAFDVNVDAQYAIAAGKGQRAEELRKLAAFPTPSNPIFLHESADYTYVFWPITELKFGTLDALPTGVATIPCGVAVSADGLMGLASAARVAAALSELTKPTDHAPVTVDKHWARLARTRLDETGVDLRALLELQLGSCRVEELERLRETVTCFLLNGNVAVTAETLFCHRNTILNRLRRFKEVTGIDLTVPTEIARVVIAWA</sequence>
<name>A0A0M4QUJ5_9MICC</name>
<evidence type="ECO:0000259" key="1">
    <source>
        <dbReference type="Pfam" id="PF13556"/>
    </source>
</evidence>
<dbReference type="Pfam" id="PF14361">
    <property type="entry name" value="RsbRD_N"/>
    <property type="match status" value="1"/>
</dbReference>
<organism evidence="3 4">
    <name type="scientific">Arthrobacter alpinus</name>
    <dbReference type="NCBI Taxonomy" id="656366"/>
    <lineage>
        <taxon>Bacteria</taxon>
        <taxon>Bacillati</taxon>
        <taxon>Actinomycetota</taxon>
        <taxon>Actinomycetes</taxon>
        <taxon>Micrococcales</taxon>
        <taxon>Micrococcaceae</taxon>
        <taxon>Arthrobacter</taxon>
    </lineage>
</organism>
<dbReference type="PATRIC" id="fig|656366.3.peg.156"/>
<feature type="domain" description="RsbT co-antagonist protein RsbRD N-terminal" evidence="2">
    <location>
        <begin position="44"/>
        <end position="165"/>
    </location>
</feature>
<dbReference type="Gene3D" id="1.10.10.2840">
    <property type="entry name" value="PucR C-terminal helix-turn-helix domain"/>
    <property type="match status" value="1"/>
</dbReference>
<dbReference type="PANTHER" id="PTHR33744">
    <property type="entry name" value="CARBOHYDRATE DIACID REGULATOR"/>
    <property type="match status" value="1"/>
</dbReference>
<dbReference type="EMBL" id="CP012677">
    <property type="protein sequence ID" value="ALE91223.1"/>
    <property type="molecule type" value="Genomic_DNA"/>
</dbReference>
<dbReference type="InterPro" id="IPR051448">
    <property type="entry name" value="CdaR-like_regulators"/>
</dbReference>
<keyword evidence="4" id="KW-1185">Reference proteome</keyword>
<dbReference type="InterPro" id="IPR025736">
    <property type="entry name" value="PucR_C-HTH_dom"/>
</dbReference>
<evidence type="ECO:0000259" key="2">
    <source>
        <dbReference type="Pfam" id="PF14361"/>
    </source>
</evidence>
<evidence type="ECO:0000313" key="4">
    <source>
        <dbReference type="Proteomes" id="UP000062833"/>
    </source>
</evidence>
<dbReference type="KEGG" id="aaq:AOC05_00720"/>
<gene>
    <name evidence="3" type="ORF">AOC05_00720</name>
</gene>
<dbReference type="OrthoDB" id="3190266at2"/>
<dbReference type="RefSeq" id="WP_082357653.1">
    <property type="nucleotide sequence ID" value="NZ_CP012677.1"/>
</dbReference>
<dbReference type="InterPro" id="IPR042070">
    <property type="entry name" value="PucR_C-HTH_sf"/>
</dbReference>
<proteinExistence type="predicted"/>
<dbReference type="Proteomes" id="UP000062833">
    <property type="component" value="Chromosome"/>
</dbReference>
<feature type="domain" description="PucR C-terminal helix-turn-helix" evidence="1">
    <location>
        <begin position="337"/>
        <end position="391"/>
    </location>
</feature>
<protein>
    <submittedName>
        <fullName evidence="3">Uncharacterized protein</fullName>
    </submittedName>
</protein>
<reference evidence="4" key="1">
    <citation type="submission" date="2015-09" db="EMBL/GenBank/DDBJ databases">
        <title>Complete genome of Arthrobacter alpinus strain R3.8.</title>
        <authorList>
            <person name="See-Too W.S."/>
            <person name="Chan K.G."/>
        </authorList>
    </citation>
    <scope>NUCLEOTIDE SEQUENCE [LARGE SCALE GENOMIC DNA]</scope>
    <source>
        <strain evidence="4">R3.8</strain>
    </source>
</reference>
<dbReference type="Pfam" id="PF13556">
    <property type="entry name" value="HTH_30"/>
    <property type="match status" value="1"/>
</dbReference>
<dbReference type="InterPro" id="IPR025751">
    <property type="entry name" value="RsbRD_N_dom"/>
</dbReference>
<accession>A0A0M4QUJ5</accession>
<dbReference type="AlphaFoldDB" id="A0A0M4QUJ5"/>